<comment type="caution">
    <text evidence="1">The sequence shown here is derived from an EMBL/GenBank/DDBJ whole genome shotgun (WGS) entry which is preliminary data.</text>
</comment>
<gene>
    <name evidence="1" type="ORF">CN684_26835</name>
</gene>
<evidence type="ECO:0000313" key="1">
    <source>
        <dbReference type="EMBL" id="PEJ02205.1"/>
    </source>
</evidence>
<protein>
    <submittedName>
        <fullName evidence="1">Uncharacterized protein</fullName>
    </submittedName>
</protein>
<dbReference type="Proteomes" id="UP000220045">
    <property type="component" value="Unassembled WGS sequence"/>
</dbReference>
<evidence type="ECO:0000313" key="2">
    <source>
        <dbReference type="Proteomes" id="UP000220045"/>
    </source>
</evidence>
<reference evidence="1 2" key="1">
    <citation type="submission" date="2017-09" db="EMBL/GenBank/DDBJ databases">
        <title>Large-scale bioinformatics analysis of Bacillus genomes uncovers conserved roles of natural products in bacterial physiology.</title>
        <authorList>
            <consortium name="Agbiome Team Llc"/>
            <person name="Bleich R.M."/>
            <person name="Grubbs K.J."/>
            <person name="Santa Maria K.C."/>
            <person name="Allen S.E."/>
            <person name="Farag S."/>
            <person name="Shank E.A."/>
            <person name="Bowers A."/>
        </authorList>
    </citation>
    <scope>NUCLEOTIDE SEQUENCE [LARGE SCALE GENOMIC DNA]</scope>
    <source>
        <strain evidence="1 2">AFS004017</strain>
    </source>
</reference>
<name>A0A2C4HEV8_9BACI</name>
<organism evidence="1 2">
    <name type="scientific">Bacillus wiedmannii</name>
    <dbReference type="NCBI Taxonomy" id="1890302"/>
    <lineage>
        <taxon>Bacteria</taxon>
        <taxon>Bacillati</taxon>
        <taxon>Bacillota</taxon>
        <taxon>Bacilli</taxon>
        <taxon>Bacillales</taxon>
        <taxon>Bacillaceae</taxon>
        <taxon>Bacillus</taxon>
        <taxon>Bacillus cereus group</taxon>
    </lineage>
</organism>
<proteinExistence type="predicted"/>
<dbReference type="EMBL" id="NUEL01000058">
    <property type="protein sequence ID" value="PEJ02205.1"/>
    <property type="molecule type" value="Genomic_DNA"/>
</dbReference>
<dbReference type="AlphaFoldDB" id="A0A2C4HEV8"/>
<sequence length="61" mass="7266">MIHNTWLIHGQYQIHSQAVLYQAQHDNHHQRYGFKTIQNGMEEPGVLEVLREQLGMINKRQ</sequence>
<accession>A0A2C4HEV8</accession>